<sequence>MEAQQINYDIKRLYNTTIQYSHPMLIPTSLPGSNRESFYIESPPIIFNKEINIIPPKKPILLCLEETNNKKNTIPLTAVHLRCSSISFFTTDSKNKRIESWISSTKTPLQYPYPYPGFN</sequence>
<gene>
    <name evidence="1" type="ORF">ENUP19_0100G0007</name>
</gene>
<dbReference type="EMBL" id="BAAFRS010000100">
    <property type="protein sequence ID" value="GAB1222258.1"/>
    <property type="molecule type" value="Genomic_DNA"/>
</dbReference>
<dbReference type="Proteomes" id="UP001628156">
    <property type="component" value="Unassembled WGS sequence"/>
</dbReference>
<evidence type="ECO:0000313" key="1">
    <source>
        <dbReference type="EMBL" id="GAB1222258.1"/>
    </source>
</evidence>
<organism evidence="1 2">
    <name type="scientific">Entamoeba nuttalli</name>
    <dbReference type="NCBI Taxonomy" id="412467"/>
    <lineage>
        <taxon>Eukaryota</taxon>
        <taxon>Amoebozoa</taxon>
        <taxon>Evosea</taxon>
        <taxon>Archamoebae</taxon>
        <taxon>Mastigamoebida</taxon>
        <taxon>Entamoebidae</taxon>
        <taxon>Entamoeba</taxon>
    </lineage>
</organism>
<evidence type="ECO:0000313" key="2">
    <source>
        <dbReference type="Proteomes" id="UP001628156"/>
    </source>
</evidence>
<keyword evidence="2" id="KW-1185">Reference proteome</keyword>
<reference evidence="1 2" key="1">
    <citation type="journal article" date="2019" name="PLoS Negl. Trop. Dis.">
        <title>Whole genome sequencing of Entamoeba nuttalli reveals mammalian host-related molecular signatures and a novel octapeptide-repeat surface protein.</title>
        <authorList>
            <person name="Tanaka M."/>
            <person name="Makiuchi T."/>
            <person name="Komiyama T."/>
            <person name="Shiina T."/>
            <person name="Osaki K."/>
            <person name="Tachibana H."/>
        </authorList>
    </citation>
    <scope>NUCLEOTIDE SEQUENCE [LARGE SCALE GENOMIC DNA]</scope>
    <source>
        <strain evidence="1 2">P19-061405</strain>
    </source>
</reference>
<comment type="caution">
    <text evidence="1">The sequence shown here is derived from an EMBL/GenBank/DDBJ whole genome shotgun (WGS) entry which is preliminary data.</text>
</comment>
<proteinExistence type="predicted"/>
<accession>A0ABQ0DHM2</accession>
<name>A0ABQ0DHM2_9EUKA</name>
<protein>
    <submittedName>
        <fullName evidence="1">Uncharacterized protein</fullName>
    </submittedName>
</protein>